<dbReference type="NCBIfam" id="TIGR01844">
    <property type="entry name" value="type_I_sec_TolC"/>
    <property type="match status" value="1"/>
</dbReference>
<evidence type="ECO:0000256" key="1">
    <source>
        <dbReference type="ARBA" id="ARBA00004442"/>
    </source>
</evidence>
<dbReference type="AlphaFoldDB" id="A0A4D7QLW9"/>
<dbReference type="Proteomes" id="UP000298588">
    <property type="component" value="Chromosome"/>
</dbReference>
<evidence type="ECO:0000256" key="2">
    <source>
        <dbReference type="ARBA" id="ARBA00007613"/>
    </source>
</evidence>
<keyword evidence="6" id="KW-0472">Membrane</keyword>
<evidence type="ECO:0000256" key="9">
    <source>
        <dbReference type="SAM" id="SignalP"/>
    </source>
</evidence>
<feature type="signal peptide" evidence="9">
    <location>
        <begin position="1"/>
        <end position="31"/>
    </location>
</feature>
<evidence type="ECO:0000313" key="11">
    <source>
        <dbReference type="Proteomes" id="UP000298588"/>
    </source>
</evidence>
<evidence type="ECO:0000256" key="7">
    <source>
        <dbReference type="ARBA" id="ARBA00023237"/>
    </source>
</evidence>
<dbReference type="GO" id="GO:0015562">
    <property type="term" value="F:efflux transmembrane transporter activity"/>
    <property type="evidence" value="ECO:0007669"/>
    <property type="project" value="InterPro"/>
</dbReference>
<protein>
    <submittedName>
        <fullName evidence="10">TolC family outer membrane protein</fullName>
    </submittedName>
</protein>
<evidence type="ECO:0000313" key="10">
    <source>
        <dbReference type="EMBL" id="QCK88830.1"/>
    </source>
</evidence>
<dbReference type="InterPro" id="IPR051906">
    <property type="entry name" value="TolC-like"/>
</dbReference>
<dbReference type="EMBL" id="CP039865">
    <property type="protein sequence ID" value="QCK88830.1"/>
    <property type="molecule type" value="Genomic_DNA"/>
</dbReference>
<dbReference type="SUPFAM" id="SSF56954">
    <property type="entry name" value="Outer membrane efflux proteins (OEP)"/>
    <property type="match status" value="1"/>
</dbReference>
<keyword evidence="9" id="KW-0732">Signal</keyword>
<feature type="chain" id="PRO_5020644810" evidence="9">
    <location>
        <begin position="32"/>
        <end position="474"/>
    </location>
</feature>
<keyword evidence="3" id="KW-0813">Transport</keyword>
<reference evidence="10 11" key="1">
    <citation type="submission" date="2019-04" db="EMBL/GenBank/DDBJ databases">
        <title>Phreatobacter aquaticus sp. nov.</title>
        <authorList>
            <person name="Choi A."/>
            <person name="Baek K."/>
        </authorList>
    </citation>
    <scope>NUCLEOTIDE SEQUENCE [LARGE SCALE GENOMIC DNA]</scope>
    <source>
        <strain evidence="10 11">NMCR1094</strain>
    </source>
</reference>
<comment type="similarity">
    <text evidence="2">Belongs to the outer membrane factor (OMF) (TC 1.B.17) family.</text>
</comment>
<dbReference type="Pfam" id="PF02321">
    <property type="entry name" value="OEP"/>
    <property type="match status" value="2"/>
</dbReference>
<accession>A0A4D7QLW9</accession>
<dbReference type="GO" id="GO:0009279">
    <property type="term" value="C:cell outer membrane"/>
    <property type="evidence" value="ECO:0007669"/>
    <property type="project" value="UniProtKB-SubCell"/>
</dbReference>
<evidence type="ECO:0000256" key="8">
    <source>
        <dbReference type="SAM" id="Coils"/>
    </source>
</evidence>
<evidence type="ECO:0000256" key="3">
    <source>
        <dbReference type="ARBA" id="ARBA00022448"/>
    </source>
</evidence>
<dbReference type="GO" id="GO:0015288">
    <property type="term" value="F:porin activity"/>
    <property type="evidence" value="ECO:0007669"/>
    <property type="project" value="TreeGrafter"/>
</dbReference>
<dbReference type="OrthoDB" id="9789368at2"/>
<dbReference type="PANTHER" id="PTHR30026">
    <property type="entry name" value="OUTER MEMBRANE PROTEIN TOLC"/>
    <property type="match status" value="1"/>
</dbReference>
<proteinExistence type="inferred from homology"/>
<dbReference type="KEGG" id="paqt:E8L99_16625"/>
<gene>
    <name evidence="10" type="ORF">E8L99_16625</name>
</gene>
<organism evidence="10 11">
    <name type="scientific">Phreatobacter aquaticus</name>
    <dbReference type="NCBI Taxonomy" id="2570229"/>
    <lineage>
        <taxon>Bacteria</taxon>
        <taxon>Pseudomonadati</taxon>
        <taxon>Pseudomonadota</taxon>
        <taxon>Alphaproteobacteria</taxon>
        <taxon>Hyphomicrobiales</taxon>
        <taxon>Phreatobacteraceae</taxon>
        <taxon>Phreatobacter</taxon>
    </lineage>
</organism>
<keyword evidence="8" id="KW-0175">Coiled coil</keyword>
<dbReference type="InterPro" id="IPR010130">
    <property type="entry name" value="T1SS_OMP_TolC"/>
</dbReference>
<dbReference type="GO" id="GO:1990281">
    <property type="term" value="C:efflux pump complex"/>
    <property type="evidence" value="ECO:0007669"/>
    <property type="project" value="TreeGrafter"/>
</dbReference>
<keyword evidence="11" id="KW-1185">Reference proteome</keyword>
<dbReference type="InterPro" id="IPR003423">
    <property type="entry name" value="OMP_efflux"/>
</dbReference>
<sequence length="474" mass="50505">MTGATLNRVGSAALLSAAILSPIALSASARAQSIEQTLIQAYRNNPDLNAARAGVRVANEGVPAALSGYRPSVTATVTAAGQYAESSRGATPYTNSPLSGAQSTVRTFPRAASLSVTQPLFDGNRTTNTVRQADQNVMVARETLRNTEQTVLLASATAHMNVLREQAVLDLRRRNVEVLREQLRATRDRFSVGEVTRTDVALAESALQAAVATASGAESDLANSRSVYVQQVGTPPARLSPARTIERLLPGALEPAIIAGQSEHPAIRGARHGADAQLLQVRIAESALYPTLGLSATLTRAAEQAQTSGQSMSANVGVTLTIPIFANGGRDYATIRSAKETFGQRRIQIETAQASVRQAVSQSWAALAAAKAQIQAAEVQVRAQEIAVNGIREEYKVGQRTIIDVLNATQNLTEARVALVRAQRDRVVLSYSVLSAMGRLNGSRLALATEIFDPTQHYQQVRDLWSGVRTPDGR</sequence>
<evidence type="ECO:0000256" key="4">
    <source>
        <dbReference type="ARBA" id="ARBA00022452"/>
    </source>
</evidence>
<evidence type="ECO:0000256" key="5">
    <source>
        <dbReference type="ARBA" id="ARBA00022692"/>
    </source>
</evidence>
<dbReference type="Gene3D" id="1.20.1600.10">
    <property type="entry name" value="Outer membrane efflux proteins (OEP)"/>
    <property type="match status" value="1"/>
</dbReference>
<feature type="coiled-coil region" evidence="8">
    <location>
        <begin position="367"/>
        <end position="394"/>
    </location>
</feature>
<name>A0A4D7QLW9_9HYPH</name>
<keyword evidence="7" id="KW-0998">Cell outer membrane</keyword>
<keyword evidence="4" id="KW-1134">Transmembrane beta strand</keyword>
<keyword evidence="5" id="KW-0812">Transmembrane</keyword>
<comment type="subcellular location">
    <subcellularLocation>
        <location evidence="1">Cell outer membrane</location>
    </subcellularLocation>
</comment>
<evidence type="ECO:0000256" key="6">
    <source>
        <dbReference type="ARBA" id="ARBA00023136"/>
    </source>
</evidence>
<dbReference type="PANTHER" id="PTHR30026:SF22">
    <property type="entry name" value="OUTER MEMBRANE EFFLUX PROTEIN"/>
    <property type="match status" value="1"/>
</dbReference>